<dbReference type="KEGG" id="hfl:PUV54_03020"/>
<feature type="signal peptide" evidence="1">
    <location>
        <begin position="1"/>
        <end position="18"/>
    </location>
</feature>
<sequence length="219" mass="24080">MKWLMACFVLLLGAASCAATPEGQQGAYALRESISAVIQRAYDLMQNEQYQDAVSVLTTLLESGGLTPYERATVLELRANSFVNLDDYEPAINDLADAYALDALPPKRQGMLAKYIEDLKKPQENIQLAPIVRIPPKAPQDCWEKNDDYPEPGQDLFSAVIFDVTPDGTVDNIRVTETNDSCFADAVIEAVSKWRYQPRVVDGEPIAGPGQKVVVTLSV</sequence>
<dbReference type="Proteomes" id="UP001214043">
    <property type="component" value="Chromosome"/>
</dbReference>
<gene>
    <name evidence="3" type="ORF">PUV54_03020</name>
</gene>
<proteinExistence type="predicted"/>
<evidence type="ECO:0000313" key="3">
    <source>
        <dbReference type="EMBL" id="WDI32162.1"/>
    </source>
</evidence>
<feature type="chain" id="PRO_5042159935" evidence="1">
    <location>
        <begin position="19"/>
        <end position="219"/>
    </location>
</feature>
<reference evidence="3" key="1">
    <citation type="submission" date="2023-02" db="EMBL/GenBank/DDBJ databases">
        <title>Genome sequence of Hyphococcus flavus.</title>
        <authorList>
            <person name="Rong J.-C."/>
            <person name="Zhao Q."/>
            <person name="Yi M."/>
            <person name="Wu J.-Y."/>
        </authorList>
    </citation>
    <scope>NUCLEOTIDE SEQUENCE</scope>
    <source>
        <strain evidence="3">MCCC 1K03223</strain>
    </source>
</reference>
<dbReference type="Gene3D" id="1.25.40.10">
    <property type="entry name" value="Tetratricopeptide repeat domain"/>
    <property type="match status" value="1"/>
</dbReference>
<dbReference type="SUPFAM" id="SSF48452">
    <property type="entry name" value="TPR-like"/>
    <property type="match status" value="1"/>
</dbReference>
<name>A0AAE9ZG71_9PROT</name>
<dbReference type="GO" id="GO:0055085">
    <property type="term" value="P:transmembrane transport"/>
    <property type="evidence" value="ECO:0007669"/>
    <property type="project" value="InterPro"/>
</dbReference>
<protein>
    <submittedName>
        <fullName evidence="3">Energy transducer TonB</fullName>
    </submittedName>
</protein>
<accession>A0AAE9ZG71</accession>
<keyword evidence="4" id="KW-1185">Reference proteome</keyword>
<evidence type="ECO:0000256" key="1">
    <source>
        <dbReference type="SAM" id="SignalP"/>
    </source>
</evidence>
<feature type="domain" description="TonB C-terminal" evidence="2">
    <location>
        <begin position="160"/>
        <end position="207"/>
    </location>
</feature>
<evidence type="ECO:0000259" key="2">
    <source>
        <dbReference type="Pfam" id="PF03544"/>
    </source>
</evidence>
<dbReference type="AlphaFoldDB" id="A0AAE9ZG71"/>
<organism evidence="3 4">
    <name type="scientific">Hyphococcus flavus</name>
    <dbReference type="NCBI Taxonomy" id="1866326"/>
    <lineage>
        <taxon>Bacteria</taxon>
        <taxon>Pseudomonadati</taxon>
        <taxon>Pseudomonadota</taxon>
        <taxon>Alphaproteobacteria</taxon>
        <taxon>Parvularculales</taxon>
        <taxon>Parvularculaceae</taxon>
        <taxon>Hyphococcus</taxon>
    </lineage>
</organism>
<dbReference type="Pfam" id="PF03544">
    <property type="entry name" value="TonB_C"/>
    <property type="match status" value="1"/>
</dbReference>
<evidence type="ECO:0000313" key="4">
    <source>
        <dbReference type="Proteomes" id="UP001214043"/>
    </source>
</evidence>
<dbReference type="InterPro" id="IPR037682">
    <property type="entry name" value="TonB_C"/>
</dbReference>
<dbReference type="EMBL" id="CP118166">
    <property type="protein sequence ID" value="WDI32162.1"/>
    <property type="molecule type" value="Genomic_DNA"/>
</dbReference>
<dbReference type="PROSITE" id="PS51257">
    <property type="entry name" value="PROKAR_LIPOPROTEIN"/>
    <property type="match status" value="1"/>
</dbReference>
<dbReference type="InterPro" id="IPR011990">
    <property type="entry name" value="TPR-like_helical_dom_sf"/>
</dbReference>
<dbReference type="Gene3D" id="3.30.2420.10">
    <property type="entry name" value="TonB"/>
    <property type="match status" value="1"/>
</dbReference>
<keyword evidence="1" id="KW-0732">Signal</keyword>
<dbReference type="SUPFAM" id="SSF74653">
    <property type="entry name" value="TolA/TonB C-terminal domain"/>
    <property type="match status" value="1"/>
</dbReference>
<dbReference type="RefSeq" id="WP_274494059.1">
    <property type="nucleotide sequence ID" value="NZ_CP118166.1"/>
</dbReference>